<name>A0A0G4GLR7_9ALVE</name>
<protein>
    <submittedName>
        <fullName evidence="1">Uncharacterized protein</fullName>
    </submittedName>
</protein>
<reference evidence="1" key="1">
    <citation type="submission" date="2014-11" db="EMBL/GenBank/DDBJ databases">
        <authorList>
            <person name="Otto D Thomas"/>
            <person name="Naeem Raeece"/>
        </authorList>
    </citation>
    <scope>NUCLEOTIDE SEQUENCE</scope>
</reference>
<dbReference type="AlphaFoldDB" id="A0A0G4GLR7"/>
<accession>A0A0G4GLR7</accession>
<organism evidence="1">
    <name type="scientific">Chromera velia CCMP2878</name>
    <dbReference type="NCBI Taxonomy" id="1169474"/>
    <lineage>
        <taxon>Eukaryota</taxon>
        <taxon>Sar</taxon>
        <taxon>Alveolata</taxon>
        <taxon>Colpodellida</taxon>
        <taxon>Chromeraceae</taxon>
        <taxon>Chromera</taxon>
    </lineage>
</organism>
<proteinExistence type="predicted"/>
<gene>
    <name evidence="1" type="ORF">Cvel_4878</name>
</gene>
<dbReference type="VEuPathDB" id="CryptoDB:Cvel_4878"/>
<evidence type="ECO:0000313" key="1">
    <source>
        <dbReference type="EMBL" id="CEM31061.1"/>
    </source>
</evidence>
<sequence>MRVVVRDLSPRQTIPCRHPCVRVFVRMAGSGITAKSAGGAVSASMVAVGASAESVGVHRYVSTVVIDQHAKNAEGHKSASMGAFEGCVENAVEMEFVSTVAREPTVGIVGEVRFVYTTGTNTSVLSVKKTTRCSWPEGTNRGFDTGMTLCFDWLTSQG</sequence>
<dbReference type="EMBL" id="CDMZ01001337">
    <property type="protein sequence ID" value="CEM31061.1"/>
    <property type="molecule type" value="Genomic_DNA"/>
</dbReference>